<proteinExistence type="predicted"/>
<reference evidence="1 2" key="1">
    <citation type="submission" date="2020-07" db="EMBL/GenBank/DDBJ databases">
        <title>Comparative genomics of pyrophilous fungi reveals a link between fire events and developmental genes.</title>
        <authorList>
            <consortium name="DOE Joint Genome Institute"/>
            <person name="Steindorff A.S."/>
            <person name="Carver A."/>
            <person name="Calhoun S."/>
            <person name="Stillman K."/>
            <person name="Liu H."/>
            <person name="Lipzen A."/>
            <person name="Pangilinan J."/>
            <person name="Labutti K."/>
            <person name="Bruns T.D."/>
            <person name="Grigoriev I.V."/>
        </authorList>
    </citation>
    <scope>NUCLEOTIDE SEQUENCE [LARGE SCALE GENOMIC DNA]</scope>
    <source>
        <strain evidence="1 2">CBS 144469</strain>
    </source>
</reference>
<evidence type="ECO:0000313" key="2">
    <source>
        <dbReference type="Proteomes" id="UP000521943"/>
    </source>
</evidence>
<dbReference type="EMBL" id="JACGCI010000016">
    <property type="protein sequence ID" value="KAF6759073.1"/>
    <property type="molecule type" value="Genomic_DNA"/>
</dbReference>
<evidence type="ECO:0000313" key="1">
    <source>
        <dbReference type="EMBL" id="KAF6759073.1"/>
    </source>
</evidence>
<protein>
    <submittedName>
        <fullName evidence="1">Uncharacterized protein</fullName>
    </submittedName>
</protein>
<comment type="caution">
    <text evidence="1">The sequence shown here is derived from an EMBL/GenBank/DDBJ whole genome shotgun (WGS) entry which is preliminary data.</text>
</comment>
<keyword evidence="2" id="KW-1185">Reference proteome</keyword>
<accession>A0A8H6I534</accession>
<dbReference type="Proteomes" id="UP000521943">
    <property type="component" value="Unassembled WGS sequence"/>
</dbReference>
<organism evidence="1 2">
    <name type="scientific">Ephemerocybe angulata</name>
    <dbReference type="NCBI Taxonomy" id="980116"/>
    <lineage>
        <taxon>Eukaryota</taxon>
        <taxon>Fungi</taxon>
        <taxon>Dikarya</taxon>
        <taxon>Basidiomycota</taxon>
        <taxon>Agaricomycotina</taxon>
        <taxon>Agaricomycetes</taxon>
        <taxon>Agaricomycetidae</taxon>
        <taxon>Agaricales</taxon>
        <taxon>Agaricineae</taxon>
        <taxon>Psathyrellaceae</taxon>
        <taxon>Ephemerocybe</taxon>
    </lineage>
</organism>
<dbReference type="AlphaFoldDB" id="A0A8H6I534"/>
<sequence>MAVSVMATCGSGKVGGDEVAAALSATADCSQLVQGDGVMESHRSSTRRRQWRSTLIWWRKPTSLFNTTTVTVHDALRGDGLVLVEACAIGRSTWTTADADGWDMGWEDRGEMGRQEVARWWWVSTTRASSSDSLRRPEARLVTSAAL</sequence>
<name>A0A8H6I534_9AGAR</name>
<gene>
    <name evidence="1" type="ORF">DFP72DRAFT_844364</name>
</gene>